<dbReference type="AlphaFoldDB" id="A0A9Q0J2A0"/>
<sequence length="141" mass="15489">MIRSPSDLQAGNSEPHSTLGVSPSVTDASHLIDIATETILDSASKSTWFFGTTPKMGLIHAMVNKLWGRQGAVFVTNFKTDLFLIQFPNEASLSRALFGGPWHVGGVPIILRKWDSSIQKLDLSTSKLPVWVKLRDVTLEL</sequence>
<name>A0A9Q0J2A0_9ROSI</name>
<dbReference type="InterPro" id="IPR025558">
    <property type="entry name" value="DUF4283"/>
</dbReference>
<comment type="caution">
    <text evidence="3">The sequence shown here is derived from an EMBL/GenBank/DDBJ whole genome shotgun (WGS) entry which is preliminary data.</text>
</comment>
<reference evidence="3" key="2">
    <citation type="journal article" date="2023" name="Plants (Basel)">
        <title>Annotation of the Turnera subulata (Passifloraceae) Draft Genome Reveals the S-Locus Evolved after the Divergence of Turneroideae from Passifloroideae in a Stepwise Manner.</title>
        <authorList>
            <person name="Henning P.M."/>
            <person name="Roalson E.H."/>
            <person name="Mir W."/>
            <person name="McCubbin A.G."/>
            <person name="Shore J.S."/>
        </authorList>
    </citation>
    <scope>NUCLEOTIDE SEQUENCE</scope>
    <source>
        <strain evidence="3">F60SS</strain>
    </source>
</reference>
<dbReference type="OrthoDB" id="1751344at2759"/>
<dbReference type="PANTHER" id="PTHR31286:SF180">
    <property type="entry name" value="OS10G0362600 PROTEIN"/>
    <property type="match status" value="1"/>
</dbReference>
<feature type="region of interest" description="Disordered" evidence="1">
    <location>
        <begin position="1"/>
        <end position="22"/>
    </location>
</feature>
<dbReference type="PANTHER" id="PTHR31286">
    <property type="entry name" value="GLYCINE-RICH CELL WALL STRUCTURAL PROTEIN 1.8-LIKE"/>
    <property type="match status" value="1"/>
</dbReference>
<proteinExistence type="predicted"/>
<gene>
    <name evidence="3" type="ORF">Tsubulata_009711</name>
</gene>
<evidence type="ECO:0000313" key="4">
    <source>
        <dbReference type="Proteomes" id="UP001141552"/>
    </source>
</evidence>
<organism evidence="3 4">
    <name type="scientific">Turnera subulata</name>
    <dbReference type="NCBI Taxonomy" id="218843"/>
    <lineage>
        <taxon>Eukaryota</taxon>
        <taxon>Viridiplantae</taxon>
        <taxon>Streptophyta</taxon>
        <taxon>Embryophyta</taxon>
        <taxon>Tracheophyta</taxon>
        <taxon>Spermatophyta</taxon>
        <taxon>Magnoliopsida</taxon>
        <taxon>eudicotyledons</taxon>
        <taxon>Gunneridae</taxon>
        <taxon>Pentapetalae</taxon>
        <taxon>rosids</taxon>
        <taxon>fabids</taxon>
        <taxon>Malpighiales</taxon>
        <taxon>Passifloraceae</taxon>
        <taxon>Turnera</taxon>
    </lineage>
</organism>
<accession>A0A9Q0J2A0</accession>
<keyword evidence="4" id="KW-1185">Reference proteome</keyword>
<dbReference type="EMBL" id="JAKUCV010007012">
    <property type="protein sequence ID" value="KAJ4825045.1"/>
    <property type="molecule type" value="Genomic_DNA"/>
</dbReference>
<dbReference type="InterPro" id="IPR040256">
    <property type="entry name" value="At4g02000-like"/>
</dbReference>
<evidence type="ECO:0000313" key="3">
    <source>
        <dbReference type="EMBL" id="KAJ4825045.1"/>
    </source>
</evidence>
<dbReference type="Proteomes" id="UP001141552">
    <property type="component" value="Unassembled WGS sequence"/>
</dbReference>
<evidence type="ECO:0000256" key="1">
    <source>
        <dbReference type="SAM" id="MobiDB-lite"/>
    </source>
</evidence>
<evidence type="ECO:0000259" key="2">
    <source>
        <dbReference type="Pfam" id="PF14111"/>
    </source>
</evidence>
<reference evidence="3" key="1">
    <citation type="submission" date="2022-02" db="EMBL/GenBank/DDBJ databases">
        <authorList>
            <person name="Henning P.M."/>
            <person name="McCubbin A.G."/>
            <person name="Shore J.S."/>
        </authorList>
    </citation>
    <scope>NUCLEOTIDE SEQUENCE</scope>
    <source>
        <strain evidence="3">F60SS</strain>
        <tissue evidence="3">Leaves</tissue>
    </source>
</reference>
<dbReference type="Pfam" id="PF14111">
    <property type="entry name" value="DUF4283"/>
    <property type="match status" value="1"/>
</dbReference>
<feature type="domain" description="DUF4283" evidence="2">
    <location>
        <begin position="49"/>
        <end position="118"/>
    </location>
</feature>
<protein>
    <recommendedName>
        <fullName evidence="2">DUF4283 domain-containing protein</fullName>
    </recommendedName>
</protein>